<organism evidence="3 4">
    <name type="scientific">Trichechus manatus latirostris</name>
    <name type="common">Florida manatee</name>
    <dbReference type="NCBI Taxonomy" id="127582"/>
    <lineage>
        <taxon>Eukaryota</taxon>
        <taxon>Metazoa</taxon>
        <taxon>Chordata</taxon>
        <taxon>Craniata</taxon>
        <taxon>Vertebrata</taxon>
        <taxon>Euteleostomi</taxon>
        <taxon>Mammalia</taxon>
        <taxon>Eutheria</taxon>
        <taxon>Afrotheria</taxon>
        <taxon>Sirenia</taxon>
        <taxon>Trichechidae</taxon>
        <taxon>Trichechus</taxon>
    </lineage>
</organism>
<dbReference type="OrthoDB" id="9949160at2759"/>
<gene>
    <name evidence="4" type="primary">TMEM213</name>
</gene>
<dbReference type="Proteomes" id="UP000248480">
    <property type="component" value="Unplaced"/>
</dbReference>
<dbReference type="PANTHER" id="PTHR36293:SF1">
    <property type="entry name" value="TRANSMEMBRANE PROTEIN 213"/>
    <property type="match status" value="1"/>
</dbReference>
<dbReference type="FunCoup" id="A0A2Y9DWS0">
    <property type="interactions" value="5"/>
</dbReference>
<dbReference type="AlphaFoldDB" id="A0A2Y9DWS0"/>
<keyword evidence="1" id="KW-0472">Membrane</keyword>
<keyword evidence="1 4" id="KW-0812">Transmembrane</keyword>
<evidence type="ECO:0000313" key="4">
    <source>
        <dbReference type="RefSeq" id="XP_004382519.1"/>
    </source>
</evidence>
<feature type="signal peptide" evidence="2">
    <location>
        <begin position="1"/>
        <end position="37"/>
    </location>
</feature>
<reference evidence="4" key="1">
    <citation type="submission" date="2025-08" db="UniProtKB">
        <authorList>
            <consortium name="RefSeq"/>
        </authorList>
    </citation>
    <scope>IDENTIFICATION</scope>
</reference>
<evidence type="ECO:0000256" key="1">
    <source>
        <dbReference type="SAM" id="Phobius"/>
    </source>
</evidence>
<sequence>MVQTAASLSWRKHLASVTHATLTLSLLFVSFYSACSAEASRNNSSALADHHPDPGTLEQCPNVDFCPLAVQCCHVGVDEYGWIAAAVGWSLWFLTLILLCVGKLMTLTPDEPKDLLP</sequence>
<dbReference type="CTD" id="155006"/>
<evidence type="ECO:0000256" key="2">
    <source>
        <dbReference type="SAM" id="SignalP"/>
    </source>
</evidence>
<feature type="transmembrane region" description="Helical" evidence="1">
    <location>
        <begin position="80"/>
        <end position="101"/>
    </location>
</feature>
<dbReference type="InterPro" id="IPR028121">
    <property type="entry name" value="TMEM213"/>
</dbReference>
<dbReference type="RefSeq" id="XP_004382519.1">
    <property type="nucleotide sequence ID" value="XM_004382462.1"/>
</dbReference>
<keyword evidence="1" id="KW-1133">Transmembrane helix</keyword>
<protein>
    <submittedName>
        <fullName evidence="4">Transmembrane protein 213</fullName>
    </submittedName>
</protein>
<name>A0A2Y9DWS0_TRIMA</name>
<keyword evidence="2" id="KW-0732">Signal</keyword>
<keyword evidence="3" id="KW-1185">Reference proteome</keyword>
<dbReference type="InParanoid" id="A0A2Y9DWS0"/>
<feature type="chain" id="PRO_5016094489" evidence="2">
    <location>
        <begin position="38"/>
        <end position="117"/>
    </location>
</feature>
<accession>A0A2Y9DWS0</accession>
<dbReference type="GeneID" id="101356982"/>
<evidence type="ECO:0000313" key="3">
    <source>
        <dbReference type="Proteomes" id="UP000248480"/>
    </source>
</evidence>
<dbReference type="PANTHER" id="PTHR36293">
    <property type="entry name" value="TRANSMEMBRANE PROTEIN 213"/>
    <property type="match status" value="1"/>
</dbReference>
<dbReference type="Pfam" id="PF15192">
    <property type="entry name" value="TMEM213"/>
    <property type="match status" value="1"/>
</dbReference>
<dbReference type="KEGG" id="tmu:101356982"/>
<proteinExistence type="predicted"/>